<sequence>MAELRYNPLLKDWTMVASSRQKRPNMPKTDCPFCPGSGKVPEDYEVHIYHNDFPVLSENPPEPDEVGGSLYKTRKSKGRCEVILYSPDHHATIPDLTRKHMHKLVNVWEKTYQALEQDPEHAYVMIFENRGEEVGVTMPHPHGQVYAYPFIPLKVKTELASCEEYFEEHQENMFDAMIAEEKRFGERVLLENDSFIAFIPFFTDYPFGAHIVAKRNKTAITEFTTEEKRDLGDIIQNVVGGMDKIYDRLFPYMMVMHQRPSDGKNYNDFYRFHVEFYPPLRGKDRIKYNASSETGGWAAANPMRVEETAQILKEKIEEFMKND</sequence>
<dbReference type="UniPathway" id="UPA00214"/>
<dbReference type="RefSeq" id="WP_188498945.1">
    <property type="nucleotide sequence ID" value="NZ_BMFV01000040.1"/>
</dbReference>
<evidence type="ECO:0000256" key="4">
    <source>
        <dbReference type="ARBA" id="ARBA00012384"/>
    </source>
</evidence>
<evidence type="ECO:0000256" key="12">
    <source>
        <dbReference type="NCBIfam" id="TIGR00209"/>
    </source>
</evidence>
<dbReference type="PIRSF" id="PIRSF000808">
    <property type="entry name" value="GalT"/>
    <property type="match status" value="1"/>
</dbReference>
<evidence type="ECO:0000256" key="11">
    <source>
        <dbReference type="ARBA" id="ARBA00023277"/>
    </source>
</evidence>
<evidence type="ECO:0000256" key="1">
    <source>
        <dbReference type="ARBA" id="ARBA00001107"/>
    </source>
</evidence>
<comment type="caution">
    <text evidence="18">The sequence shown here is derived from an EMBL/GenBank/DDBJ whole genome shotgun (WGS) entry which is preliminary data.</text>
</comment>
<dbReference type="PANTHER" id="PTHR11943">
    <property type="entry name" value="GALACTOSE-1-PHOSPHATE URIDYLYLTRANSFERASE"/>
    <property type="match status" value="1"/>
</dbReference>
<name>A0A8J2ZZX1_9BACL</name>
<feature type="domain" description="Galactose-1-phosphate uridyl transferase C-terminal" evidence="17">
    <location>
        <begin position="160"/>
        <end position="286"/>
    </location>
</feature>
<evidence type="ECO:0000256" key="3">
    <source>
        <dbReference type="ARBA" id="ARBA00010951"/>
    </source>
</evidence>
<dbReference type="InterPro" id="IPR005849">
    <property type="entry name" value="GalP_Utransf_N"/>
</dbReference>
<evidence type="ECO:0000259" key="16">
    <source>
        <dbReference type="Pfam" id="PF01087"/>
    </source>
</evidence>
<dbReference type="InterPro" id="IPR001937">
    <property type="entry name" value="GalP_UDPtransf1"/>
</dbReference>
<dbReference type="GO" id="GO:0008108">
    <property type="term" value="F:UDP-glucose:hexose-1-phosphate uridylyltransferase activity"/>
    <property type="evidence" value="ECO:0007669"/>
    <property type="project" value="UniProtKB-UniRule"/>
</dbReference>
<dbReference type="PROSITE" id="PS00117">
    <property type="entry name" value="GAL_P_UDP_TRANSF_I"/>
    <property type="match status" value="1"/>
</dbReference>
<keyword evidence="11 15" id="KW-0119">Carbohydrate metabolism</keyword>
<dbReference type="InterPro" id="IPR019779">
    <property type="entry name" value="GalP_UDPtransf1_His-AS"/>
</dbReference>
<evidence type="ECO:0000256" key="10">
    <source>
        <dbReference type="ARBA" id="ARBA00023144"/>
    </source>
</evidence>
<reference evidence="18" key="1">
    <citation type="journal article" date="2014" name="Int. J. Syst. Evol. Microbiol.">
        <title>Complete genome sequence of Corynebacterium casei LMG S-19264T (=DSM 44701T), isolated from a smear-ripened cheese.</title>
        <authorList>
            <consortium name="US DOE Joint Genome Institute (JGI-PGF)"/>
            <person name="Walter F."/>
            <person name="Albersmeier A."/>
            <person name="Kalinowski J."/>
            <person name="Ruckert C."/>
        </authorList>
    </citation>
    <scope>NUCLEOTIDE SEQUENCE</scope>
    <source>
        <strain evidence="18">CGMCC 1.12777</strain>
    </source>
</reference>
<comment type="catalytic activity">
    <reaction evidence="1 15">
        <text>alpha-D-galactose 1-phosphate + UDP-alpha-D-glucose = alpha-D-glucose 1-phosphate + UDP-alpha-D-galactose</text>
        <dbReference type="Rhea" id="RHEA:13989"/>
        <dbReference type="ChEBI" id="CHEBI:58336"/>
        <dbReference type="ChEBI" id="CHEBI:58601"/>
        <dbReference type="ChEBI" id="CHEBI:58885"/>
        <dbReference type="ChEBI" id="CHEBI:66914"/>
        <dbReference type="EC" id="2.7.7.12"/>
    </reaction>
</comment>
<dbReference type="EC" id="2.7.7.12" evidence="4 12"/>
<dbReference type="PANTHER" id="PTHR11943:SF1">
    <property type="entry name" value="GALACTOSE-1-PHOSPHATE URIDYLYLTRANSFERASE"/>
    <property type="match status" value="1"/>
</dbReference>
<dbReference type="NCBIfam" id="TIGR00209">
    <property type="entry name" value="galT_1"/>
    <property type="match status" value="1"/>
</dbReference>
<evidence type="ECO:0000256" key="5">
    <source>
        <dbReference type="ARBA" id="ARBA00016340"/>
    </source>
</evidence>
<dbReference type="InterPro" id="IPR005850">
    <property type="entry name" value="GalP_Utransf_C"/>
</dbReference>
<evidence type="ECO:0000259" key="17">
    <source>
        <dbReference type="Pfam" id="PF02744"/>
    </source>
</evidence>
<feature type="binding site" evidence="14">
    <location>
        <position position="89"/>
    </location>
    <ligand>
        <name>Zn(2+)</name>
        <dbReference type="ChEBI" id="CHEBI:29105"/>
    </ligand>
</feature>
<feature type="binding site" evidence="14">
    <location>
        <position position="140"/>
    </location>
    <ligand>
        <name>Zn(2+)</name>
        <dbReference type="ChEBI" id="CHEBI:29105"/>
    </ligand>
</feature>
<organism evidence="18 19">
    <name type="scientific">Pullulanibacillus pueri</name>
    <dbReference type="NCBI Taxonomy" id="1437324"/>
    <lineage>
        <taxon>Bacteria</taxon>
        <taxon>Bacillati</taxon>
        <taxon>Bacillota</taxon>
        <taxon>Bacilli</taxon>
        <taxon>Bacillales</taxon>
        <taxon>Sporolactobacillaceae</taxon>
        <taxon>Pullulanibacillus</taxon>
    </lineage>
</organism>
<evidence type="ECO:0000313" key="18">
    <source>
        <dbReference type="EMBL" id="GGH87572.1"/>
    </source>
</evidence>
<dbReference type="Gene3D" id="3.30.428.10">
    <property type="entry name" value="HIT-like"/>
    <property type="match status" value="2"/>
</dbReference>
<proteinExistence type="inferred from homology"/>
<dbReference type="GO" id="GO:0033499">
    <property type="term" value="P:galactose catabolic process via UDP-galactose, Leloir pathway"/>
    <property type="evidence" value="ECO:0007669"/>
    <property type="project" value="TreeGrafter"/>
</dbReference>
<evidence type="ECO:0000256" key="14">
    <source>
        <dbReference type="PIRSR" id="PIRSR000808-3"/>
    </source>
</evidence>
<comment type="cofactor">
    <cofactor evidence="14">
        <name>Zn(2+)</name>
        <dbReference type="ChEBI" id="CHEBI:29105"/>
    </cofactor>
    <text evidence="14">Binds 1 zinc ion per subunit.</text>
</comment>
<dbReference type="Pfam" id="PF02744">
    <property type="entry name" value="GalP_UDP_tr_C"/>
    <property type="match status" value="1"/>
</dbReference>
<evidence type="ECO:0000256" key="6">
    <source>
        <dbReference type="ARBA" id="ARBA00022679"/>
    </source>
</evidence>
<dbReference type="Proteomes" id="UP000656813">
    <property type="component" value="Unassembled WGS sequence"/>
</dbReference>
<dbReference type="InterPro" id="IPR036265">
    <property type="entry name" value="HIT-like_sf"/>
</dbReference>
<dbReference type="AlphaFoldDB" id="A0A8J2ZZX1"/>
<accession>A0A8J2ZZX1</accession>
<protein>
    <recommendedName>
        <fullName evidence="5 12">Galactose-1-phosphate uridylyltransferase</fullName>
        <ecNumber evidence="4 12">2.7.7.12</ecNumber>
    </recommendedName>
</protein>
<feature type="binding site" evidence="14">
    <location>
        <position position="34"/>
    </location>
    <ligand>
        <name>Zn(2+)</name>
        <dbReference type="ChEBI" id="CHEBI:29105"/>
    </ligand>
</feature>
<keyword evidence="6 15" id="KW-0808">Transferase</keyword>
<evidence type="ECO:0000256" key="9">
    <source>
        <dbReference type="ARBA" id="ARBA00022833"/>
    </source>
</evidence>
<dbReference type="GO" id="GO:0005737">
    <property type="term" value="C:cytoplasm"/>
    <property type="evidence" value="ECO:0007669"/>
    <property type="project" value="TreeGrafter"/>
</dbReference>
<dbReference type="GO" id="GO:0008270">
    <property type="term" value="F:zinc ion binding"/>
    <property type="evidence" value="ECO:0007669"/>
    <property type="project" value="InterPro"/>
</dbReference>
<dbReference type="SUPFAM" id="SSF54197">
    <property type="entry name" value="HIT-like"/>
    <property type="match status" value="2"/>
</dbReference>
<reference evidence="18" key="2">
    <citation type="submission" date="2020-09" db="EMBL/GenBank/DDBJ databases">
        <authorList>
            <person name="Sun Q."/>
            <person name="Zhou Y."/>
        </authorList>
    </citation>
    <scope>NUCLEOTIDE SEQUENCE</scope>
    <source>
        <strain evidence="18">CGMCC 1.12777</strain>
    </source>
</reference>
<gene>
    <name evidence="18" type="ORF">GCM10007096_37900</name>
</gene>
<comment type="pathway">
    <text evidence="2 15">Carbohydrate metabolism; galactose metabolism.</text>
</comment>
<evidence type="ECO:0000256" key="8">
    <source>
        <dbReference type="ARBA" id="ARBA00022723"/>
    </source>
</evidence>
<evidence type="ECO:0000256" key="2">
    <source>
        <dbReference type="ARBA" id="ARBA00004947"/>
    </source>
</evidence>
<keyword evidence="9 14" id="KW-0862">Zinc</keyword>
<feature type="active site" description="Tele-UMP-histidine intermediate" evidence="13">
    <location>
        <position position="142"/>
    </location>
</feature>
<evidence type="ECO:0000256" key="7">
    <source>
        <dbReference type="ARBA" id="ARBA00022695"/>
    </source>
</evidence>
<keyword evidence="7 15" id="KW-0548">Nucleotidyltransferase</keyword>
<dbReference type="Pfam" id="PF01087">
    <property type="entry name" value="GalP_UDP_transf"/>
    <property type="match status" value="1"/>
</dbReference>
<keyword evidence="8 14" id="KW-0479">Metal-binding</keyword>
<feature type="binding site" evidence="14">
    <location>
        <position position="31"/>
    </location>
    <ligand>
        <name>Zn(2+)</name>
        <dbReference type="ChEBI" id="CHEBI:29105"/>
    </ligand>
</feature>
<keyword evidence="10 15" id="KW-0299">Galactose metabolism</keyword>
<dbReference type="EMBL" id="BMFV01000040">
    <property type="protein sequence ID" value="GGH87572.1"/>
    <property type="molecule type" value="Genomic_DNA"/>
</dbReference>
<feature type="domain" description="Galactose-1-phosphate uridyl transferase N-terminal" evidence="16">
    <location>
        <begin position="4"/>
        <end position="152"/>
    </location>
</feature>
<evidence type="ECO:0000256" key="15">
    <source>
        <dbReference type="RuleBase" id="RU000506"/>
    </source>
</evidence>
<comment type="similarity">
    <text evidence="3 15">Belongs to the galactose-1-phosphate uridylyltransferase type 1 family.</text>
</comment>
<keyword evidence="19" id="KW-1185">Reference proteome</keyword>
<evidence type="ECO:0000256" key="13">
    <source>
        <dbReference type="PIRSR" id="PIRSR000808-1"/>
    </source>
</evidence>
<evidence type="ECO:0000313" key="19">
    <source>
        <dbReference type="Proteomes" id="UP000656813"/>
    </source>
</evidence>